<dbReference type="GO" id="GO:0003700">
    <property type="term" value="F:DNA-binding transcription factor activity"/>
    <property type="evidence" value="ECO:0007669"/>
    <property type="project" value="TreeGrafter"/>
</dbReference>
<gene>
    <name evidence="5" type="ORF">GRI89_05420</name>
</gene>
<evidence type="ECO:0000259" key="4">
    <source>
        <dbReference type="Pfam" id="PF00440"/>
    </source>
</evidence>
<protein>
    <submittedName>
        <fullName evidence="5">TetR family transcriptional regulator</fullName>
    </submittedName>
</protein>
<evidence type="ECO:0000313" key="6">
    <source>
        <dbReference type="Proteomes" id="UP000433652"/>
    </source>
</evidence>
<dbReference type="Gene3D" id="1.10.10.60">
    <property type="entry name" value="Homeodomain-like"/>
    <property type="match status" value="1"/>
</dbReference>
<name>A0A6I4SSW4_9SPHN</name>
<keyword evidence="1" id="KW-0805">Transcription regulation</keyword>
<dbReference type="InterPro" id="IPR023772">
    <property type="entry name" value="DNA-bd_HTH_TetR-type_CS"/>
</dbReference>
<dbReference type="SUPFAM" id="SSF46689">
    <property type="entry name" value="Homeodomain-like"/>
    <property type="match status" value="1"/>
</dbReference>
<dbReference type="PANTHER" id="PTHR30055">
    <property type="entry name" value="HTH-TYPE TRANSCRIPTIONAL REGULATOR RUTR"/>
    <property type="match status" value="1"/>
</dbReference>
<dbReference type="PANTHER" id="PTHR30055:SF234">
    <property type="entry name" value="HTH-TYPE TRANSCRIPTIONAL REGULATOR BETI"/>
    <property type="match status" value="1"/>
</dbReference>
<evidence type="ECO:0000256" key="2">
    <source>
        <dbReference type="ARBA" id="ARBA00023125"/>
    </source>
</evidence>
<dbReference type="AlphaFoldDB" id="A0A6I4SSW4"/>
<dbReference type="SUPFAM" id="SSF48498">
    <property type="entry name" value="Tetracyclin repressor-like, C-terminal domain"/>
    <property type="match status" value="1"/>
</dbReference>
<dbReference type="Pfam" id="PF00440">
    <property type="entry name" value="TetR_N"/>
    <property type="match status" value="1"/>
</dbReference>
<keyword evidence="6" id="KW-1185">Reference proteome</keyword>
<feature type="domain" description="HTH tetR-type" evidence="4">
    <location>
        <begin position="18"/>
        <end position="62"/>
    </location>
</feature>
<evidence type="ECO:0000256" key="3">
    <source>
        <dbReference type="ARBA" id="ARBA00023163"/>
    </source>
</evidence>
<dbReference type="InterPro" id="IPR001647">
    <property type="entry name" value="HTH_TetR"/>
</dbReference>
<reference evidence="5 6" key="1">
    <citation type="submission" date="2019-12" db="EMBL/GenBank/DDBJ databases">
        <title>Genomic-based taxomic classification of the family Erythrobacteraceae.</title>
        <authorList>
            <person name="Xu L."/>
        </authorList>
    </citation>
    <scope>NUCLEOTIDE SEQUENCE [LARGE SCALE GENOMIC DNA]</scope>
    <source>
        <strain evidence="5 6">MCCC 1K01500</strain>
    </source>
</reference>
<sequence length="188" mass="20574">MPAFAVMRGGMKLDRYTIVREAVAVMCEEGLAEVSLRKIARRFNATAPALTRHVGDKGHLLALMSHHLFMGALDEIPPGLKGRDWLHAFGLILWRMQRSTRDVLALIGARPSVSNLDQEMQAKFLGLLDEAGIGDERGLKAQRSIQALVIGWNSFATSRSGPVRTTGLADIDETFEAGLDALIKGFGY</sequence>
<dbReference type="EMBL" id="WTYM01000031">
    <property type="protein sequence ID" value="MXO58975.1"/>
    <property type="molecule type" value="Genomic_DNA"/>
</dbReference>
<dbReference type="PROSITE" id="PS01081">
    <property type="entry name" value="HTH_TETR_1"/>
    <property type="match status" value="1"/>
</dbReference>
<dbReference type="Proteomes" id="UP000433652">
    <property type="component" value="Unassembled WGS sequence"/>
</dbReference>
<organism evidence="5 6">
    <name type="scientific">Croceibacterium salegens</name>
    <dbReference type="NCBI Taxonomy" id="1737568"/>
    <lineage>
        <taxon>Bacteria</taxon>
        <taxon>Pseudomonadati</taxon>
        <taxon>Pseudomonadota</taxon>
        <taxon>Alphaproteobacteria</taxon>
        <taxon>Sphingomonadales</taxon>
        <taxon>Erythrobacteraceae</taxon>
        <taxon>Croceibacterium</taxon>
    </lineage>
</organism>
<evidence type="ECO:0000313" key="5">
    <source>
        <dbReference type="EMBL" id="MXO58975.1"/>
    </source>
</evidence>
<accession>A0A6I4SSW4</accession>
<dbReference type="InterPro" id="IPR009057">
    <property type="entry name" value="Homeodomain-like_sf"/>
</dbReference>
<dbReference type="GO" id="GO:0000976">
    <property type="term" value="F:transcription cis-regulatory region binding"/>
    <property type="evidence" value="ECO:0007669"/>
    <property type="project" value="TreeGrafter"/>
</dbReference>
<evidence type="ECO:0000256" key="1">
    <source>
        <dbReference type="ARBA" id="ARBA00023015"/>
    </source>
</evidence>
<proteinExistence type="predicted"/>
<dbReference type="InterPro" id="IPR050109">
    <property type="entry name" value="HTH-type_TetR-like_transc_reg"/>
</dbReference>
<dbReference type="InterPro" id="IPR036271">
    <property type="entry name" value="Tet_transcr_reg_TetR-rel_C_sf"/>
</dbReference>
<dbReference type="Gene3D" id="1.10.357.10">
    <property type="entry name" value="Tetracycline Repressor, domain 2"/>
    <property type="match status" value="1"/>
</dbReference>
<comment type="caution">
    <text evidence="5">The sequence shown here is derived from an EMBL/GenBank/DDBJ whole genome shotgun (WGS) entry which is preliminary data.</text>
</comment>
<keyword evidence="3" id="KW-0804">Transcription</keyword>
<keyword evidence="2" id="KW-0238">DNA-binding</keyword>